<dbReference type="Proteomes" id="UP000070319">
    <property type="component" value="Unassembled WGS sequence"/>
</dbReference>
<feature type="chain" id="PRO_5007486883" description="DUF4831 family protein" evidence="1">
    <location>
        <begin position="21"/>
        <end position="355"/>
    </location>
</feature>
<dbReference type="Pfam" id="PF16115">
    <property type="entry name" value="DUF4831"/>
    <property type="match status" value="1"/>
</dbReference>
<name>A0A139KXW8_9BACE</name>
<accession>A0A139KXW8</accession>
<keyword evidence="1" id="KW-0732">Signal</keyword>
<evidence type="ECO:0000313" key="3">
    <source>
        <dbReference type="Proteomes" id="UP000070319"/>
    </source>
</evidence>
<reference evidence="2 3" key="1">
    <citation type="submission" date="2016-02" db="EMBL/GenBank/DDBJ databases">
        <authorList>
            <person name="Wen L."/>
            <person name="He K."/>
            <person name="Yang H."/>
        </authorList>
    </citation>
    <scope>NUCLEOTIDE SEQUENCE [LARGE SCALE GENOMIC DNA]</scope>
    <source>
        <strain evidence="2 3">KLE1704</strain>
    </source>
</reference>
<sequence>MKKKNIVLLSALLFSVSAIAQTEVTAGVTRGKDYGVTYVLPKTEIELTVQATKHTYTPGEFSKYAERYLRLNNVSSEPETYWTLDKMQTEVIGVPDKENVYFVKMKDKTVAPLIELSKDGIVYSINMPLGSGQRKTTPTIQPKVTGNTPNVNPRDFLTEEILMSNSTAKMAELVAKEIYSIRESKNALLRGEADNMPKDGAQLKLMLDNLTLQERAMTEMFAGKVTTEEKIYTIRIVPKEMKHEVAFRFSKKLGIVANNDLAGEPVYITIADLKSINIPETDPKKQVDGIAYNVPGRARVTLDYHNEELYNAEMPITQFGVVEYLAPVLFNKNSVIKVLFDTNTGALVKVDRDGN</sequence>
<dbReference type="AlphaFoldDB" id="A0A139KXW8"/>
<dbReference type="InterPro" id="IPR032265">
    <property type="entry name" value="DUF4831"/>
</dbReference>
<comment type="caution">
    <text evidence="2">The sequence shown here is derived from an EMBL/GenBank/DDBJ whole genome shotgun (WGS) entry which is preliminary data.</text>
</comment>
<organism evidence="2">
    <name type="scientific">Bacteroides intestinalis</name>
    <dbReference type="NCBI Taxonomy" id="329854"/>
    <lineage>
        <taxon>Bacteria</taxon>
        <taxon>Pseudomonadati</taxon>
        <taxon>Bacteroidota</taxon>
        <taxon>Bacteroidia</taxon>
        <taxon>Bacteroidales</taxon>
        <taxon>Bacteroidaceae</taxon>
        <taxon>Bacteroides</taxon>
    </lineage>
</organism>
<feature type="signal peptide" evidence="1">
    <location>
        <begin position="1"/>
        <end position="20"/>
    </location>
</feature>
<evidence type="ECO:0000256" key="1">
    <source>
        <dbReference type="SAM" id="SignalP"/>
    </source>
</evidence>
<proteinExistence type="predicted"/>
<dbReference type="PATRIC" id="fig|329854.7.peg.4160"/>
<dbReference type="RefSeq" id="WP_061437605.1">
    <property type="nucleotide sequence ID" value="NZ_KQ968734.1"/>
</dbReference>
<evidence type="ECO:0008006" key="4">
    <source>
        <dbReference type="Google" id="ProtNLM"/>
    </source>
</evidence>
<gene>
    <name evidence="2" type="ORF">HMPREF2531_04092</name>
</gene>
<evidence type="ECO:0000313" key="2">
    <source>
        <dbReference type="EMBL" id="KXT43966.1"/>
    </source>
</evidence>
<dbReference type="EMBL" id="LTDF01000154">
    <property type="protein sequence ID" value="KXT43966.1"/>
    <property type="molecule type" value="Genomic_DNA"/>
</dbReference>
<protein>
    <recommendedName>
        <fullName evidence="4">DUF4831 family protein</fullName>
    </recommendedName>
</protein>